<dbReference type="EMBL" id="CAKKLH010000307">
    <property type="protein sequence ID" value="CAH0110811.1"/>
    <property type="molecule type" value="Genomic_DNA"/>
</dbReference>
<feature type="signal peptide" evidence="2">
    <location>
        <begin position="1"/>
        <end position="17"/>
    </location>
</feature>
<protein>
    <submittedName>
        <fullName evidence="3">Uncharacterized protein</fullName>
    </submittedName>
</protein>
<feature type="region of interest" description="Disordered" evidence="1">
    <location>
        <begin position="138"/>
        <end position="166"/>
    </location>
</feature>
<sequence>MNKVLISLALLLAVTVAVPQGRFFGGGLFGRPVVGLRPIGGGFGGLGGLGGLGGSGTGAGAGTGSAGPGGVTASGVFALLLLASVSVVYSAPQNIEFAIIDVINSAIPNVVVNIPTAASRPVVNIPVVPSQGGAAAFASASAPPGSQIVTGTSVRRFNNDDDDKRK</sequence>
<keyword evidence="4" id="KW-1185">Reference proteome</keyword>
<dbReference type="Proteomes" id="UP000789390">
    <property type="component" value="Unassembled WGS sequence"/>
</dbReference>
<evidence type="ECO:0000256" key="1">
    <source>
        <dbReference type="SAM" id="MobiDB-lite"/>
    </source>
</evidence>
<comment type="caution">
    <text evidence="3">The sequence shown here is derived from an EMBL/GenBank/DDBJ whole genome shotgun (WGS) entry which is preliminary data.</text>
</comment>
<feature type="compositionally biased region" description="Low complexity" evidence="1">
    <location>
        <begin position="138"/>
        <end position="147"/>
    </location>
</feature>
<proteinExistence type="predicted"/>
<accession>A0A8J2S4T7</accession>
<evidence type="ECO:0000313" key="4">
    <source>
        <dbReference type="Proteomes" id="UP000789390"/>
    </source>
</evidence>
<organism evidence="3 4">
    <name type="scientific">Daphnia galeata</name>
    <dbReference type="NCBI Taxonomy" id="27404"/>
    <lineage>
        <taxon>Eukaryota</taxon>
        <taxon>Metazoa</taxon>
        <taxon>Ecdysozoa</taxon>
        <taxon>Arthropoda</taxon>
        <taxon>Crustacea</taxon>
        <taxon>Branchiopoda</taxon>
        <taxon>Diplostraca</taxon>
        <taxon>Cladocera</taxon>
        <taxon>Anomopoda</taxon>
        <taxon>Daphniidae</taxon>
        <taxon>Daphnia</taxon>
    </lineage>
</organism>
<dbReference type="OrthoDB" id="6373259at2759"/>
<feature type="compositionally biased region" description="Basic and acidic residues" evidence="1">
    <location>
        <begin position="157"/>
        <end position="166"/>
    </location>
</feature>
<evidence type="ECO:0000256" key="2">
    <source>
        <dbReference type="SAM" id="SignalP"/>
    </source>
</evidence>
<evidence type="ECO:0000313" key="3">
    <source>
        <dbReference type="EMBL" id="CAH0110811.1"/>
    </source>
</evidence>
<keyword evidence="2" id="KW-0732">Signal</keyword>
<name>A0A8J2S4T7_9CRUS</name>
<feature type="chain" id="PRO_5035234505" evidence="2">
    <location>
        <begin position="18"/>
        <end position="166"/>
    </location>
</feature>
<dbReference type="AlphaFoldDB" id="A0A8J2S4T7"/>
<gene>
    <name evidence="3" type="ORF">DGAL_LOCUS14415</name>
</gene>
<reference evidence="3" key="1">
    <citation type="submission" date="2021-11" db="EMBL/GenBank/DDBJ databases">
        <authorList>
            <person name="Schell T."/>
        </authorList>
    </citation>
    <scope>NUCLEOTIDE SEQUENCE</scope>
    <source>
        <strain evidence="3">M5</strain>
    </source>
</reference>